<dbReference type="Pfam" id="PF00560">
    <property type="entry name" value="LRR_1"/>
    <property type="match status" value="1"/>
</dbReference>
<dbReference type="Gramene" id="OIS97981">
    <property type="protein sequence ID" value="OIS97981"/>
    <property type="gene ID" value="A4A49_33080"/>
</dbReference>
<sequence length="1399" mass="161296">MSYASSSQVFKYDVFLSFRGEDTRKNFVSHLYNALKQRGIDVFKDDERLETRKPISDELLKAIEDSRFAVVIFSKSYASSRWCLEELAHIIKCQNELEQTVIPIFYDVSPSDVRHQSPPFAESFSQHEEKYKDDMEKVQRWRDAFAEAGKLSGHDLKNYKDEVDCINKVVDYILPKSLQAIPPSSGSLVGVEPQMEKIISLWDMEANDVRSIGIWGMSGIGKTEIVSIIYERYRHLFDADCFLGDVGEMYQKKGLTWLQQALIRKLLGKKIPITSEREGAILIRNQLRWKKVLVILDDVNHLNQLKFLVGGTEWFGRGSRVLITTRDKHLIIAHVGENKVYEVLLLSENDALELFCLHAFKRKSPERDFEELSREVVKYADGLPLALEILGPSFCGRNKEQWRDIIDRLKKIPNDDILGKLKIGLDGLNKDEMRIFLDIACLYNHEQRYYVERILKSCGIHHLIGISRLIEKSLLSISRDGYSYILNMHSLIRGMGENVLKEEHTNSRIWLHEEVHDLFAGKLKKEKVESLKIPKGYNFEDESLNHNKVLKRMQSLQVLIVDNKTFCSESTVTCLPSSLRWIQWPFYPSSSLPQRFEPSHLVGLILYNSRLVELWPISKRLNKLKHLDLTKSLRLTKSPNFGDMPNLETLSLCGCMNLEEVHPSLGHCRMLKELNLRGCTKLKKLPKFVSMESLETLDLRECTSLRKFPKICGNMQHLSELYVESPRIRSLPPSLSGLSKLHLRDCEDLESIPDTSIQILRFLKISDSKKLAVPNSLFESEQLEELYIYHCSRLVELPLSVGVQKKLIELVLEDCQNLKKLPNSIQMKSLTQLKISNCPKLDTFPEINGDIHSLEELTIQFTGIRELPSSIGDLSNLEYLNLKGCEDLVSLPSSIGDLSNLEYLNLKGCEDLVSLPNSLCNLKKLEELVLEGCKKLEKLPENIGDLQRLKELDASDTAISQPPPSITKLRNLEMLRFSHAVQQVQHSSSFVSHQLLAFSSLTELHLGNCNILGGLPEDFGSLHSLEELNLRGSNISCLPKSINKLVSIKSLDVRFCQNLNELELPPNLEQLYADYHLAMKSIRDIVFKCVKLHAICISWYGHERTECGIVITNQVNVLKFLQHFLRTYIQCDFHLRSYFCITFPEVSIPESFDYQFINQSKISICLNPSWYTHKFLGFSICFYSDRCRVDLKATLVCKPERKHSLMFHIHQRCLNFPSVLWYYIPFKALWRTSDNKEEKNLNDYCLFEVSSEAEACWGIRLEYENKVRRWRRKQRVTQSLKLHPVPQNDNAVTTEIGCSMVFEQLEPSCGSGSQAFVENTITTERGLHLEYENKALEMDQATMVVQKEHESQNVELIRVCDSLSKKMDDASRKRKRKRNRKKKRKMAWENETSISHSPN</sequence>
<dbReference type="FunFam" id="3.40.50.10140:FF:000007">
    <property type="entry name" value="Disease resistance protein (TIR-NBS-LRR class)"/>
    <property type="match status" value="1"/>
</dbReference>
<evidence type="ECO:0000256" key="6">
    <source>
        <dbReference type="ARBA" id="ARBA00023027"/>
    </source>
</evidence>
<dbReference type="KEGG" id="nau:109233288"/>
<dbReference type="Gene3D" id="3.40.50.300">
    <property type="entry name" value="P-loop containing nucleotide triphosphate hydrolases"/>
    <property type="match status" value="1"/>
</dbReference>
<evidence type="ECO:0000256" key="1">
    <source>
        <dbReference type="ARBA" id="ARBA00011982"/>
    </source>
</evidence>
<feature type="compositionally biased region" description="Polar residues" evidence="8">
    <location>
        <begin position="1390"/>
        <end position="1399"/>
    </location>
</feature>
<dbReference type="STRING" id="49451.A0A1J6HYQ6"/>
<dbReference type="Proteomes" id="UP000187609">
    <property type="component" value="Unassembled WGS sequence"/>
</dbReference>
<gene>
    <name evidence="10" type="primary">N_7</name>
    <name evidence="10" type="ORF">A4A49_33080</name>
</gene>
<comment type="caution">
    <text evidence="10">The sequence shown here is derived from an EMBL/GenBank/DDBJ whole genome shotgun (WGS) entry which is preliminary data.</text>
</comment>
<evidence type="ECO:0000256" key="3">
    <source>
        <dbReference type="ARBA" id="ARBA00022737"/>
    </source>
</evidence>
<dbReference type="InterPro" id="IPR035897">
    <property type="entry name" value="Toll_tir_struct_dom_sf"/>
</dbReference>
<dbReference type="OrthoDB" id="6161812at2759"/>
<evidence type="ECO:0000313" key="10">
    <source>
        <dbReference type="EMBL" id="OIS97981.1"/>
    </source>
</evidence>
<evidence type="ECO:0000259" key="9">
    <source>
        <dbReference type="PROSITE" id="PS50104"/>
    </source>
</evidence>
<dbReference type="InterPro" id="IPR058192">
    <property type="entry name" value="WHD_ROQ1-like"/>
</dbReference>
<keyword evidence="5" id="KW-0611">Plant defense</keyword>
<dbReference type="InterPro" id="IPR000157">
    <property type="entry name" value="TIR_dom"/>
</dbReference>
<dbReference type="Gene3D" id="1.10.8.430">
    <property type="entry name" value="Helical domain of apoptotic protease-activating factors"/>
    <property type="match status" value="1"/>
</dbReference>
<organism evidence="10 11">
    <name type="scientific">Nicotiana attenuata</name>
    <name type="common">Coyote tobacco</name>
    <dbReference type="NCBI Taxonomy" id="49451"/>
    <lineage>
        <taxon>Eukaryota</taxon>
        <taxon>Viridiplantae</taxon>
        <taxon>Streptophyta</taxon>
        <taxon>Embryophyta</taxon>
        <taxon>Tracheophyta</taxon>
        <taxon>Spermatophyta</taxon>
        <taxon>Magnoliopsida</taxon>
        <taxon>eudicotyledons</taxon>
        <taxon>Gunneridae</taxon>
        <taxon>Pentapetalae</taxon>
        <taxon>asterids</taxon>
        <taxon>lamiids</taxon>
        <taxon>Solanales</taxon>
        <taxon>Solanaceae</taxon>
        <taxon>Nicotianoideae</taxon>
        <taxon>Nicotianeae</taxon>
        <taxon>Nicotiana</taxon>
    </lineage>
</organism>
<dbReference type="GO" id="GO:0007165">
    <property type="term" value="P:signal transduction"/>
    <property type="evidence" value="ECO:0007669"/>
    <property type="project" value="InterPro"/>
</dbReference>
<feature type="compositionally biased region" description="Basic residues" evidence="8">
    <location>
        <begin position="1372"/>
        <end position="1385"/>
    </location>
</feature>
<evidence type="ECO:0000256" key="8">
    <source>
        <dbReference type="SAM" id="MobiDB-lite"/>
    </source>
</evidence>
<keyword evidence="4" id="KW-0378">Hydrolase</keyword>
<dbReference type="GeneID" id="109233288"/>
<dbReference type="Pfam" id="PF01582">
    <property type="entry name" value="TIR"/>
    <property type="match status" value="1"/>
</dbReference>
<dbReference type="InterPro" id="IPR044974">
    <property type="entry name" value="Disease_R_plants"/>
</dbReference>
<evidence type="ECO:0000313" key="11">
    <source>
        <dbReference type="Proteomes" id="UP000187609"/>
    </source>
</evidence>
<dbReference type="InterPro" id="IPR002182">
    <property type="entry name" value="NB-ARC"/>
</dbReference>
<dbReference type="Gene3D" id="3.80.10.10">
    <property type="entry name" value="Ribonuclease Inhibitor"/>
    <property type="match status" value="3"/>
</dbReference>
<dbReference type="InterPro" id="IPR032675">
    <property type="entry name" value="LRR_dom_sf"/>
</dbReference>
<dbReference type="InterPro" id="IPR042197">
    <property type="entry name" value="Apaf_helical"/>
</dbReference>
<dbReference type="GO" id="GO:0006952">
    <property type="term" value="P:defense response"/>
    <property type="evidence" value="ECO:0007669"/>
    <property type="project" value="UniProtKB-KW"/>
</dbReference>
<dbReference type="PRINTS" id="PR00364">
    <property type="entry name" value="DISEASERSIST"/>
</dbReference>
<dbReference type="Pfam" id="PF23282">
    <property type="entry name" value="WHD_ROQ1"/>
    <property type="match status" value="1"/>
</dbReference>
<dbReference type="SMR" id="A0A1J6HYQ6"/>
<dbReference type="Pfam" id="PF00931">
    <property type="entry name" value="NB-ARC"/>
    <property type="match status" value="1"/>
</dbReference>
<keyword evidence="11" id="KW-1185">Reference proteome</keyword>
<dbReference type="GO" id="GO:0061809">
    <property type="term" value="F:NAD+ nucleosidase activity, cyclic ADP-ribose generating"/>
    <property type="evidence" value="ECO:0007669"/>
    <property type="project" value="UniProtKB-EC"/>
</dbReference>
<dbReference type="GO" id="GO:0051707">
    <property type="term" value="P:response to other organism"/>
    <property type="evidence" value="ECO:0007669"/>
    <property type="project" value="UniProtKB-ARBA"/>
</dbReference>
<dbReference type="InterPro" id="IPR003591">
    <property type="entry name" value="Leu-rich_rpt_typical-subtyp"/>
</dbReference>
<dbReference type="Pfam" id="PF20160">
    <property type="entry name" value="C-JID"/>
    <property type="match status" value="1"/>
</dbReference>
<dbReference type="InterPro" id="IPR001611">
    <property type="entry name" value="Leu-rich_rpt"/>
</dbReference>
<feature type="region of interest" description="Disordered" evidence="8">
    <location>
        <begin position="1366"/>
        <end position="1399"/>
    </location>
</feature>
<dbReference type="PANTHER" id="PTHR11017:SF468">
    <property type="entry name" value="ADP-RIBOSYL CYCLASE_CYCLIC ADP-RIBOSE HYDROLASE"/>
    <property type="match status" value="1"/>
</dbReference>
<dbReference type="Pfam" id="PF23598">
    <property type="entry name" value="LRR_14"/>
    <property type="match status" value="1"/>
</dbReference>
<reference evidence="10" key="1">
    <citation type="submission" date="2016-11" db="EMBL/GenBank/DDBJ databases">
        <title>The genome of Nicotiana attenuata.</title>
        <authorList>
            <person name="Xu S."/>
            <person name="Brockmoeller T."/>
            <person name="Gaquerel E."/>
            <person name="Navarro A."/>
            <person name="Kuhl H."/>
            <person name="Gase K."/>
            <person name="Ling Z."/>
            <person name="Zhou W."/>
            <person name="Kreitzer C."/>
            <person name="Stanke M."/>
            <person name="Tang H."/>
            <person name="Lyons E."/>
            <person name="Pandey P."/>
            <person name="Pandey S.P."/>
            <person name="Timmermann B."/>
            <person name="Baldwin I.T."/>
        </authorList>
    </citation>
    <scope>NUCLEOTIDE SEQUENCE [LARGE SCALE GENOMIC DNA]</scope>
    <source>
        <strain evidence="10">UT</strain>
    </source>
</reference>
<dbReference type="SMART" id="SM00369">
    <property type="entry name" value="LRR_TYP"/>
    <property type="match status" value="6"/>
</dbReference>
<dbReference type="EC" id="3.2.2.6" evidence="1"/>
<dbReference type="InterPro" id="IPR027417">
    <property type="entry name" value="P-loop_NTPase"/>
</dbReference>
<dbReference type="SMART" id="SM00255">
    <property type="entry name" value="TIR"/>
    <property type="match status" value="1"/>
</dbReference>
<comment type="catalytic activity">
    <reaction evidence="7">
        <text>NAD(+) + H2O = ADP-D-ribose + nicotinamide + H(+)</text>
        <dbReference type="Rhea" id="RHEA:16301"/>
        <dbReference type="ChEBI" id="CHEBI:15377"/>
        <dbReference type="ChEBI" id="CHEBI:15378"/>
        <dbReference type="ChEBI" id="CHEBI:17154"/>
        <dbReference type="ChEBI" id="CHEBI:57540"/>
        <dbReference type="ChEBI" id="CHEBI:57967"/>
        <dbReference type="EC" id="3.2.2.6"/>
    </reaction>
    <physiologicalReaction direction="left-to-right" evidence="7">
        <dbReference type="Rhea" id="RHEA:16302"/>
    </physiologicalReaction>
</comment>
<feature type="domain" description="TIR" evidence="9">
    <location>
        <begin position="10"/>
        <end position="177"/>
    </location>
</feature>
<keyword evidence="6" id="KW-0520">NAD</keyword>
<evidence type="ECO:0000256" key="4">
    <source>
        <dbReference type="ARBA" id="ARBA00022801"/>
    </source>
</evidence>
<accession>A0A1J6HYQ6</accession>
<dbReference type="PANTHER" id="PTHR11017">
    <property type="entry name" value="LEUCINE-RICH REPEAT-CONTAINING PROTEIN"/>
    <property type="match status" value="1"/>
</dbReference>
<evidence type="ECO:0000256" key="2">
    <source>
        <dbReference type="ARBA" id="ARBA00022614"/>
    </source>
</evidence>
<dbReference type="InterPro" id="IPR055414">
    <property type="entry name" value="LRR_R13L4/SHOC2-like"/>
</dbReference>
<keyword evidence="2" id="KW-0433">Leucine-rich repeat</keyword>
<dbReference type="SUPFAM" id="SSF52540">
    <property type="entry name" value="P-loop containing nucleoside triphosphate hydrolases"/>
    <property type="match status" value="1"/>
</dbReference>
<dbReference type="PROSITE" id="PS50104">
    <property type="entry name" value="TIR"/>
    <property type="match status" value="1"/>
</dbReference>
<evidence type="ECO:0000256" key="7">
    <source>
        <dbReference type="ARBA" id="ARBA00047304"/>
    </source>
</evidence>
<dbReference type="OMA" id="HERTECG"/>
<dbReference type="SUPFAM" id="SSF52200">
    <property type="entry name" value="Toll/Interleukin receptor TIR domain"/>
    <property type="match status" value="1"/>
</dbReference>
<dbReference type="InterPro" id="IPR045344">
    <property type="entry name" value="C-JID"/>
</dbReference>
<dbReference type="GO" id="GO:0043531">
    <property type="term" value="F:ADP binding"/>
    <property type="evidence" value="ECO:0007669"/>
    <property type="project" value="InterPro"/>
</dbReference>
<keyword evidence="3" id="KW-0677">Repeat</keyword>
<protein>
    <recommendedName>
        <fullName evidence="1">ADP-ribosyl cyclase/cyclic ADP-ribose hydrolase</fullName>
        <ecNumber evidence="1">3.2.2.6</ecNumber>
    </recommendedName>
</protein>
<name>A0A1J6HYQ6_NICAT</name>
<proteinExistence type="predicted"/>
<dbReference type="EMBL" id="MJEQ01037192">
    <property type="protein sequence ID" value="OIS97981.1"/>
    <property type="molecule type" value="Genomic_DNA"/>
</dbReference>
<evidence type="ECO:0000256" key="5">
    <source>
        <dbReference type="ARBA" id="ARBA00022821"/>
    </source>
</evidence>
<dbReference type="SUPFAM" id="SSF52058">
    <property type="entry name" value="L domain-like"/>
    <property type="match status" value="2"/>
</dbReference>
<dbReference type="Gene3D" id="3.40.50.10140">
    <property type="entry name" value="Toll/interleukin-1 receptor homology (TIR) domain"/>
    <property type="match status" value="1"/>
</dbReference>